<dbReference type="Proteomes" id="UP000521943">
    <property type="component" value="Unassembled WGS sequence"/>
</dbReference>
<protein>
    <recommendedName>
        <fullName evidence="3">F-box domain-containing protein</fullName>
    </recommendedName>
</protein>
<keyword evidence="2" id="KW-1185">Reference proteome</keyword>
<dbReference type="AlphaFoldDB" id="A0A8H6HTA9"/>
<reference evidence="1 2" key="1">
    <citation type="submission" date="2020-07" db="EMBL/GenBank/DDBJ databases">
        <title>Comparative genomics of pyrophilous fungi reveals a link between fire events and developmental genes.</title>
        <authorList>
            <consortium name="DOE Joint Genome Institute"/>
            <person name="Steindorff A.S."/>
            <person name="Carver A."/>
            <person name="Calhoun S."/>
            <person name="Stillman K."/>
            <person name="Liu H."/>
            <person name="Lipzen A."/>
            <person name="Pangilinan J."/>
            <person name="Labutti K."/>
            <person name="Bruns T.D."/>
            <person name="Grigoriev I.V."/>
        </authorList>
    </citation>
    <scope>NUCLEOTIDE SEQUENCE [LARGE SCALE GENOMIC DNA]</scope>
    <source>
        <strain evidence="1 2">CBS 144469</strain>
    </source>
</reference>
<dbReference type="EMBL" id="JACGCI010000046">
    <property type="protein sequence ID" value="KAF6752002.1"/>
    <property type="molecule type" value="Genomic_DNA"/>
</dbReference>
<comment type="caution">
    <text evidence="1">The sequence shown here is derived from an EMBL/GenBank/DDBJ whole genome shotgun (WGS) entry which is preliminary data.</text>
</comment>
<name>A0A8H6HTA9_9AGAR</name>
<evidence type="ECO:0000313" key="2">
    <source>
        <dbReference type="Proteomes" id="UP000521943"/>
    </source>
</evidence>
<dbReference type="SUPFAM" id="SSF52047">
    <property type="entry name" value="RNI-like"/>
    <property type="match status" value="1"/>
</dbReference>
<organism evidence="1 2">
    <name type="scientific">Ephemerocybe angulata</name>
    <dbReference type="NCBI Taxonomy" id="980116"/>
    <lineage>
        <taxon>Eukaryota</taxon>
        <taxon>Fungi</taxon>
        <taxon>Dikarya</taxon>
        <taxon>Basidiomycota</taxon>
        <taxon>Agaricomycotina</taxon>
        <taxon>Agaricomycetes</taxon>
        <taxon>Agaricomycetidae</taxon>
        <taxon>Agaricales</taxon>
        <taxon>Agaricineae</taxon>
        <taxon>Psathyrellaceae</taxon>
        <taxon>Ephemerocybe</taxon>
    </lineage>
</organism>
<accession>A0A8H6HTA9</accession>
<sequence>MAIPAQQIDKRAGDLEIIRGLEGLDVGDHWKPQLLTLPSELLLEISRWAITGGLSSAMTPLQLGRICRSWRELVFQCYDLWQSIDVFLYKSGVLTQISLLKEWIERTGDHPFSLSISAPRFRDSTIYERIIQILQNNSSQITTLKILMGRDFFDAFDETETAHYSWPLLTDITLRADHQFTPGRGTVHFGGANAPRRLTSATFGMFHIRKVSLAWASLLNLHLHAALARQIYEAMSLAKRLQTLTLSGVWLDTFRITSITTSHSLRRLAVLPKGERTFGWGCRDAFESLRLPALESLEIDRGHVRSPGYRPTFALYSLILRSQCSLVDLSIARTRVHESLFIETLILLPSLRSLRLIDNIWMDDDGRDYALQDSAIFDAITHEIHNHQLIVPNLEKFTFKGDAVSFSPDVVMGFLVARWDAGSGESRLQSASIQAEGPNWDIKEVNLATIEGWRERGYTVSIA</sequence>
<evidence type="ECO:0000313" key="1">
    <source>
        <dbReference type="EMBL" id="KAF6752002.1"/>
    </source>
</evidence>
<evidence type="ECO:0008006" key="3">
    <source>
        <dbReference type="Google" id="ProtNLM"/>
    </source>
</evidence>
<gene>
    <name evidence="1" type="ORF">DFP72DRAFT_1171847</name>
</gene>
<dbReference type="OrthoDB" id="2269034at2759"/>
<proteinExistence type="predicted"/>